<keyword evidence="2" id="KW-1185">Reference proteome</keyword>
<accession>A0A183MVD5</accession>
<dbReference type="EMBL" id="UZAI01018147">
    <property type="protein sequence ID" value="VDP33830.1"/>
    <property type="molecule type" value="Genomic_DNA"/>
</dbReference>
<protein>
    <submittedName>
        <fullName evidence="1">Uncharacterized protein</fullName>
    </submittedName>
</protein>
<evidence type="ECO:0000313" key="1">
    <source>
        <dbReference type="EMBL" id="VDP33830.1"/>
    </source>
</evidence>
<dbReference type="AlphaFoldDB" id="A0A183MVD5"/>
<reference evidence="1 2" key="1">
    <citation type="submission" date="2018-11" db="EMBL/GenBank/DDBJ databases">
        <authorList>
            <consortium name="Pathogen Informatics"/>
        </authorList>
    </citation>
    <scope>NUCLEOTIDE SEQUENCE [LARGE SCALE GENOMIC DNA]</scope>
    <source>
        <strain evidence="1 2">Zambia</strain>
    </source>
</reference>
<name>A0A183MVD5_9TREM</name>
<proteinExistence type="predicted"/>
<gene>
    <name evidence="1" type="ORF">SMRZ_LOCUS20010</name>
</gene>
<organism evidence="1 2">
    <name type="scientific">Schistosoma margrebowiei</name>
    <dbReference type="NCBI Taxonomy" id="48269"/>
    <lineage>
        <taxon>Eukaryota</taxon>
        <taxon>Metazoa</taxon>
        <taxon>Spiralia</taxon>
        <taxon>Lophotrochozoa</taxon>
        <taxon>Platyhelminthes</taxon>
        <taxon>Trematoda</taxon>
        <taxon>Digenea</taxon>
        <taxon>Strigeidida</taxon>
        <taxon>Schistosomatoidea</taxon>
        <taxon>Schistosomatidae</taxon>
        <taxon>Schistosoma</taxon>
    </lineage>
</organism>
<evidence type="ECO:0000313" key="2">
    <source>
        <dbReference type="Proteomes" id="UP000277204"/>
    </source>
</evidence>
<dbReference type="Proteomes" id="UP000277204">
    <property type="component" value="Unassembled WGS sequence"/>
</dbReference>
<sequence length="87" mass="10424">MWERRCSLLRSPIMRKQNNNNNTTFSNTNTTNITTTSNNNNNNNNNNHSVYYCQLFIHNVLTYFFKIQLNIQFLQFRWLNLSICTVV</sequence>